<dbReference type="PROSITE" id="PS51257">
    <property type="entry name" value="PROKAR_LIPOPROTEIN"/>
    <property type="match status" value="1"/>
</dbReference>
<feature type="chain" id="PRO_5015411335" evidence="1">
    <location>
        <begin position="22"/>
        <end position="540"/>
    </location>
</feature>
<dbReference type="Proteomes" id="UP000238949">
    <property type="component" value="Unassembled WGS sequence"/>
</dbReference>
<evidence type="ECO:0000259" key="2">
    <source>
        <dbReference type="Pfam" id="PF01425"/>
    </source>
</evidence>
<feature type="domain" description="Amidase" evidence="2">
    <location>
        <begin position="51"/>
        <end position="500"/>
    </location>
</feature>
<dbReference type="PANTHER" id="PTHR42678">
    <property type="entry name" value="AMIDASE"/>
    <property type="match status" value="1"/>
</dbReference>
<keyword evidence="4" id="KW-1185">Reference proteome</keyword>
<dbReference type="PANTHER" id="PTHR42678:SF34">
    <property type="entry name" value="OS04G0183300 PROTEIN"/>
    <property type="match status" value="1"/>
</dbReference>
<reference evidence="4" key="1">
    <citation type="journal article" date="2020" name="Int. J. Syst. Evol. Microbiol.">
        <title>Alteromonas alba sp. nov., a marine bacterium isolated from the seawater of the West Pacific Ocean.</title>
        <authorList>
            <person name="Sun C."/>
            <person name="Wu Y.-H."/>
            <person name="Xamxidin M."/>
            <person name="Cheng H."/>
            <person name="Xu X.-W."/>
        </authorList>
    </citation>
    <scope>NUCLEOTIDE SEQUENCE [LARGE SCALE GENOMIC DNA]</scope>
    <source>
        <strain evidence="4">190</strain>
    </source>
</reference>
<protein>
    <submittedName>
        <fullName evidence="3">Amidase</fullName>
    </submittedName>
</protein>
<dbReference type="Gene3D" id="3.90.1300.10">
    <property type="entry name" value="Amidase signature (AS) domain"/>
    <property type="match status" value="1"/>
</dbReference>
<proteinExistence type="predicted"/>
<dbReference type="OrthoDB" id="9811471at2"/>
<dbReference type="AlphaFoldDB" id="A0A2S9VFM2"/>
<dbReference type="InterPro" id="IPR023631">
    <property type="entry name" value="Amidase_dom"/>
</dbReference>
<evidence type="ECO:0000313" key="3">
    <source>
        <dbReference type="EMBL" id="PRO75272.1"/>
    </source>
</evidence>
<name>A0A2S9VFM2_9ALTE</name>
<evidence type="ECO:0000313" key="4">
    <source>
        <dbReference type="Proteomes" id="UP000238949"/>
    </source>
</evidence>
<organism evidence="3 4">
    <name type="scientific">Alteromonas alba</name>
    <dbReference type="NCBI Taxonomy" id="2079529"/>
    <lineage>
        <taxon>Bacteria</taxon>
        <taxon>Pseudomonadati</taxon>
        <taxon>Pseudomonadota</taxon>
        <taxon>Gammaproteobacteria</taxon>
        <taxon>Alteromonadales</taxon>
        <taxon>Alteromonadaceae</taxon>
        <taxon>Alteromonas/Salinimonas group</taxon>
        <taxon>Alteromonas</taxon>
    </lineage>
</organism>
<accession>A0A2S9VFM2</accession>
<dbReference type="RefSeq" id="WP_105933078.1">
    <property type="nucleotide sequence ID" value="NZ_PVNP01000013.1"/>
</dbReference>
<dbReference type="EMBL" id="PVNP01000013">
    <property type="protein sequence ID" value="PRO75272.1"/>
    <property type="molecule type" value="Genomic_DNA"/>
</dbReference>
<sequence>MKQRLLSILLVCFVVSCATQPQPVVDNKWLDAPVAEQVAAMKRGELTAEALVAGYLARIESIDKSGPTINSILLLNPNALAEAKTKDAALASGEATGPLHGIPVLLKDNIETRDMPTTAGSLALLNNDTRRDSPLVASLRNAGAIILGKTNLSEWANFRSEGSISGWSAVGGLTRNPHVLSRTACGSSSGSGAAVAAGLASLAVGTETNGSIICPSSMNGIVGFKPTVGLIPRTHIVPISVTQDTAGPMARSVADAALMASVMAGQDEQDDATQAEARPEASALAAVNGNIQGLKIGVMRYRQGNNPAIISAVDAAVETLTALGAKVVEIESLEQPEDFWAKSYLVLLAEFKTTLNEYLLSSPANLPVANLDELIGFNRTSKREMQLFNQSIFEKSAATEGMAGEDYQQALALVRSATREQGIDKLLNEYDVDVLVGPSNNPAFLIDAVYGDNAPQGYVGVGYLAAIAGYPHITVPLTTVKELPVGLSVIGGQWQDAQVLNTGLAFERANQFIATPAFLPNRLQAESMNGIQSPYQPPAQ</sequence>
<evidence type="ECO:0000256" key="1">
    <source>
        <dbReference type="SAM" id="SignalP"/>
    </source>
</evidence>
<dbReference type="InterPro" id="IPR036928">
    <property type="entry name" value="AS_sf"/>
</dbReference>
<feature type="signal peptide" evidence="1">
    <location>
        <begin position="1"/>
        <end position="21"/>
    </location>
</feature>
<comment type="caution">
    <text evidence="3">The sequence shown here is derived from an EMBL/GenBank/DDBJ whole genome shotgun (WGS) entry which is preliminary data.</text>
</comment>
<gene>
    <name evidence="3" type="ORF">C6Y40_01935</name>
</gene>
<dbReference type="NCBIfam" id="NF006006">
    <property type="entry name" value="PRK08137.1"/>
    <property type="match status" value="1"/>
</dbReference>
<keyword evidence="1" id="KW-0732">Signal</keyword>
<dbReference type="Pfam" id="PF01425">
    <property type="entry name" value="Amidase"/>
    <property type="match status" value="1"/>
</dbReference>
<dbReference type="SUPFAM" id="SSF75304">
    <property type="entry name" value="Amidase signature (AS) enzymes"/>
    <property type="match status" value="1"/>
</dbReference>